<dbReference type="Proteomes" id="UP000236291">
    <property type="component" value="Unassembled WGS sequence"/>
</dbReference>
<dbReference type="InterPro" id="IPR011990">
    <property type="entry name" value="TPR-like_helical_dom_sf"/>
</dbReference>
<dbReference type="InterPro" id="IPR046848">
    <property type="entry name" value="E_motif"/>
</dbReference>
<feature type="repeat" description="PPR" evidence="2">
    <location>
        <begin position="1"/>
        <end position="34"/>
    </location>
</feature>
<protein>
    <submittedName>
        <fullName evidence="3">Pentatricopeptide repeat-containing protein mitochondrial-like</fullName>
    </submittedName>
</protein>
<reference evidence="3 4" key="2">
    <citation type="journal article" date="2017" name="Front. Plant Sci.">
        <title>Gene Classification and Mining of Molecular Markers Useful in Red Clover (Trifolium pratense) Breeding.</title>
        <authorList>
            <person name="Istvanek J."/>
            <person name="Dluhosova J."/>
            <person name="Dluhos P."/>
            <person name="Patkova L."/>
            <person name="Nedelnik J."/>
            <person name="Repkova J."/>
        </authorList>
    </citation>
    <scope>NUCLEOTIDE SEQUENCE [LARGE SCALE GENOMIC DNA]</scope>
    <source>
        <strain evidence="4">cv. Tatra</strain>
        <tissue evidence="3">Young leaves</tissue>
    </source>
</reference>
<dbReference type="PANTHER" id="PTHR47926">
    <property type="entry name" value="PENTATRICOPEPTIDE REPEAT-CONTAINING PROTEIN"/>
    <property type="match status" value="1"/>
</dbReference>
<dbReference type="EMBL" id="ASHM01020387">
    <property type="protein sequence ID" value="PNY01654.1"/>
    <property type="molecule type" value="Genomic_DNA"/>
</dbReference>
<dbReference type="Pfam" id="PF01535">
    <property type="entry name" value="PPR"/>
    <property type="match status" value="2"/>
</dbReference>
<dbReference type="GO" id="GO:0003723">
    <property type="term" value="F:RNA binding"/>
    <property type="evidence" value="ECO:0007669"/>
    <property type="project" value="InterPro"/>
</dbReference>
<dbReference type="FunFam" id="1.25.40.10:FF:000407">
    <property type="entry name" value="Putative pentatricopeptide repeat-containing protein"/>
    <property type="match status" value="1"/>
</dbReference>
<sequence length="298" mass="33138">MVSWNSIVAVCAINGMPDEAFNCFDMMRVNGFFPDEATMVSLLQACENFPLGRSVEALHGVIFTCGLDGNVTIVTTLLNLYSKLGRLNDSGKVFLEISKPDKVAWTAMLAGYAMHGRGKEAIEFFERVVKEEGMEPDHVTFTHLLSACSHSGLVMEGKYYFKIMSDVYKVQPRLDHYSCMADLLGRCGLLDDAHELIKNMPFEPNSGVWGALLGACRVHRNIDLGKEAAENLIALDPSDPRNYIMLSNMYSAAGLWSDASKVRTLMKAKVLTRNPGCSFIEHGNKIHRFVVDDYTHPD</sequence>
<dbReference type="InterPro" id="IPR002885">
    <property type="entry name" value="PPR_rpt"/>
</dbReference>
<dbReference type="STRING" id="57577.A0A2K3NF41"/>
<dbReference type="InterPro" id="IPR046960">
    <property type="entry name" value="PPR_At4g14850-like_plant"/>
</dbReference>
<evidence type="ECO:0000256" key="1">
    <source>
        <dbReference type="ARBA" id="ARBA00022737"/>
    </source>
</evidence>
<keyword evidence="1" id="KW-0677">Repeat</keyword>
<evidence type="ECO:0000256" key="2">
    <source>
        <dbReference type="PROSITE-ProRule" id="PRU00708"/>
    </source>
</evidence>
<accession>A0A2K3NF41</accession>
<dbReference type="SUPFAM" id="SSF48452">
    <property type="entry name" value="TPR-like"/>
    <property type="match status" value="1"/>
</dbReference>
<dbReference type="Gene3D" id="1.25.40.10">
    <property type="entry name" value="Tetratricopeptide repeat domain"/>
    <property type="match status" value="2"/>
</dbReference>
<dbReference type="NCBIfam" id="TIGR00756">
    <property type="entry name" value="PPR"/>
    <property type="match status" value="2"/>
</dbReference>
<dbReference type="PROSITE" id="PS51375">
    <property type="entry name" value="PPR"/>
    <property type="match status" value="2"/>
</dbReference>
<dbReference type="Pfam" id="PF20431">
    <property type="entry name" value="E_motif"/>
    <property type="match status" value="1"/>
</dbReference>
<comment type="caution">
    <text evidence="3">The sequence shown here is derived from an EMBL/GenBank/DDBJ whole genome shotgun (WGS) entry which is preliminary data.</text>
</comment>
<organism evidence="3 4">
    <name type="scientific">Trifolium pratense</name>
    <name type="common">Red clover</name>
    <dbReference type="NCBI Taxonomy" id="57577"/>
    <lineage>
        <taxon>Eukaryota</taxon>
        <taxon>Viridiplantae</taxon>
        <taxon>Streptophyta</taxon>
        <taxon>Embryophyta</taxon>
        <taxon>Tracheophyta</taxon>
        <taxon>Spermatophyta</taxon>
        <taxon>Magnoliopsida</taxon>
        <taxon>eudicotyledons</taxon>
        <taxon>Gunneridae</taxon>
        <taxon>Pentapetalae</taxon>
        <taxon>rosids</taxon>
        <taxon>fabids</taxon>
        <taxon>Fabales</taxon>
        <taxon>Fabaceae</taxon>
        <taxon>Papilionoideae</taxon>
        <taxon>50 kb inversion clade</taxon>
        <taxon>NPAAA clade</taxon>
        <taxon>Hologalegina</taxon>
        <taxon>IRL clade</taxon>
        <taxon>Trifolieae</taxon>
        <taxon>Trifolium</taxon>
    </lineage>
</organism>
<dbReference type="PANTHER" id="PTHR47926:SF533">
    <property type="entry name" value="DYW DOMAIN-CONTAINING PROTEIN"/>
    <property type="match status" value="1"/>
</dbReference>
<dbReference type="AlphaFoldDB" id="A0A2K3NF41"/>
<evidence type="ECO:0000313" key="3">
    <source>
        <dbReference type="EMBL" id="PNY01654.1"/>
    </source>
</evidence>
<reference evidence="3 4" key="1">
    <citation type="journal article" date="2014" name="Am. J. Bot.">
        <title>Genome assembly and annotation for red clover (Trifolium pratense; Fabaceae).</title>
        <authorList>
            <person name="Istvanek J."/>
            <person name="Jaros M."/>
            <person name="Krenek A."/>
            <person name="Repkova J."/>
        </authorList>
    </citation>
    <scope>NUCLEOTIDE SEQUENCE [LARGE SCALE GENOMIC DNA]</scope>
    <source>
        <strain evidence="4">cv. Tatra</strain>
        <tissue evidence="3">Young leaves</tissue>
    </source>
</reference>
<proteinExistence type="predicted"/>
<dbReference type="Pfam" id="PF13041">
    <property type="entry name" value="PPR_2"/>
    <property type="match status" value="2"/>
</dbReference>
<gene>
    <name evidence="3" type="ORF">L195_g024955</name>
</gene>
<name>A0A2K3NF41_TRIPR</name>
<evidence type="ECO:0000313" key="4">
    <source>
        <dbReference type="Proteomes" id="UP000236291"/>
    </source>
</evidence>
<dbReference type="GO" id="GO:0009451">
    <property type="term" value="P:RNA modification"/>
    <property type="evidence" value="ECO:0007669"/>
    <property type="project" value="InterPro"/>
</dbReference>
<feature type="repeat" description="PPR" evidence="2">
    <location>
        <begin position="101"/>
        <end position="136"/>
    </location>
</feature>